<feature type="transmembrane region" description="Helical" evidence="6">
    <location>
        <begin position="34"/>
        <end position="58"/>
    </location>
</feature>
<keyword evidence="3 6" id="KW-0812">Transmembrane</keyword>
<comment type="caution">
    <text evidence="7">The sequence shown here is derived from an EMBL/GenBank/DDBJ whole genome shotgun (WGS) entry which is preliminary data.</text>
</comment>
<dbReference type="Pfam" id="PF06146">
    <property type="entry name" value="PsiE"/>
    <property type="match status" value="1"/>
</dbReference>
<comment type="subcellular location">
    <subcellularLocation>
        <location evidence="1">Cell membrane</location>
        <topology evidence="1">Multi-pass membrane protein</topology>
    </subcellularLocation>
</comment>
<accession>A0AAE3GU82</accession>
<dbReference type="InterPro" id="IPR020948">
    <property type="entry name" value="P_starv_induced_PsiE-like"/>
</dbReference>
<dbReference type="AlphaFoldDB" id="A0AAE3GU82"/>
<keyword evidence="4 6" id="KW-1133">Transmembrane helix</keyword>
<evidence type="ECO:0000313" key="7">
    <source>
        <dbReference type="EMBL" id="MCP2730810.1"/>
    </source>
</evidence>
<evidence type="ECO:0000256" key="2">
    <source>
        <dbReference type="ARBA" id="ARBA00022475"/>
    </source>
</evidence>
<evidence type="ECO:0000256" key="4">
    <source>
        <dbReference type="ARBA" id="ARBA00022989"/>
    </source>
</evidence>
<evidence type="ECO:0000256" key="1">
    <source>
        <dbReference type="ARBA" id="ARBA00004651"/>
    </source>
</evidence>
<dbReference type="GO" id="GO:0005886">
    <property type="term" value="C:plasma membrane"/>
    <property type="evidence" value="ECO:0007669"/>
    <property type="project" value="UniProtKB-SubCell"/>
</dbReference>
<organism evidence="7 8">
    <name type="scientific">Limnofasciculus baicalensis BBK-W-15</name>
    <dbReference type="NCBI Taxonomy" id="2699891"/>
    <lineage>
        <taxon>Bacteria</taxon>
        <taxon>Bacillati</taxon>
        <taxon>Cyanobacteriota</taxon>
        <taxon>Cyanophyceae</taxon>
        <taxon>Coleofasciculales</taxon>
        <taxon>Coleofasciculaceae</taxon>
        <taxon>Limnofasciculus</taxon>
        <taxon>Limnofasciculus baicalensis</taxon>
    </lineage>
</organism>
<feature type="transmembrane region" description="Helical" evidence="6">
    <location>
        <begin position="99"/>
        <end position="117"/>
    </location>
</feature>
<dbReference type="EMBL" id="JAMZMM010000243">
    <property type="protein sequence ID" value="MCP2730810.1"/>
    <property type="molecule type" value="Genomic_DNA"/>
</dbReference>
<evidence type="ECO:0000256" key="6">
    <source>
        <dbReference type="SAM" id="Phobius"/>
    </source>
</evidence>
<evidence type="ECO:0000256" key="5">
    <source>
        <dbReference type="ARBA" id="ARBA00023136"/>
    </source>
</evidence>
<feature type="transmembrane region" description="Helical" evidence="6">
    <location>
        <begin position="70"/>
        <end position="87"/>
    </location>
</feature>
<dbReference type="RefSeq" id="WP_254013566.1">
    <property type="nucleotide sequence ID" value="NZ_JAMZMM010000243.1"/>
</dbReference>
<reference evidence="7" key="1">
    <citation type="submission" date="2022-06" db="EMBL/GenBank/DDBJ databases">
        <title>New cyanobacteria of genus Symplocastrum in benthos of Lake Baikal.</title>
        <authorList>
            <person name="Sorokovikova E."/>
            <person name="Tikhonova I."/>
            <person name="Krasnopeev A."/>
            <person name="Evseev P."/>
            <person name="Gladkikh A."/>
            <person name="Belykh O."/>
        </authorList>
    </citation>
    <scope>NUCLEOTIDE SEQUENCE</scope>
    <source>
        <strain evidence="7">BBK-W-15</strain>
    </source>
</reference>
<evidence type="ECO:0000313" key="8">
    <source>
        <dbReference type="Proteomes" id="UP001204953"/>
    </source>
</evidence>
<sequence>MNRLKKIFLFLRNSFSDSSFLHNIESIETIVSKILSLVMVVVILVAVFDLIIILSQQLFVSPLGFFNKNLFEFFGLFLNVLIALEILENITAYLRKHVVQVELVIVTSLIAVARKIIILDLKKTEGIDIIGLALAVFSLSLSYWIIRKSNEKNSD</sequence>
<keyword evidence="8" id="KW-1185">Reference proteome</keyword>
<feature type="transmembrane region" description="Helical" evidence="6">
    <location>
        <begin position="129"/>
        <end position="146"/>
    </location>
</feature>
<evidence type="ECO:0000256" key="3">
    <source>
        <dbReference type="ARBA" id="ARBA00022692"/>
    </source>
</evidence>
<protein>
    <submittedName>
        <fullName evidence="7">Phosphate-starvation-inducible PsiE family protein</fullName>
    </submittedName>
</protein>
<name>A0AAE3GU82_9CYAN</name>
<dbReference type="Proteomes" id="UP001204953">
    <property type="component" value="Unassembled WGS sequence"/>
</dbReference>
<gene>
    <name evidence="7" type="ORF">NJ959_20490</name>
</gene>
<keyword evidence="5 6" id="KW-0472">Membrane</keyword>
<proteinExistence type="predicted"/>
<keyword evidence="2" id="KW-1003">Cell membrane</keyword>